<dbReference type="SUPFAM" id="SSF51182">
    <property type="entry name" value="RmlC-like cupins"/>
    <property type="match status" value="1"/>
</dbReference>
<gene>
    <name evidence="3" type="ORF">GA0070560_11260</name>
</gene>
<evidence type="ECO:0000313" key="4">
    <source>
        <dbReference type="Proteomes" id="UP000199408"/>
    </source>
</evidence>
<reference evidence="4" key="1">
    <citation type="submission" date="2016-06" db="EMBL/GenBank/DDBJ databases">
        <authorList>
            <person name="Varghese N."/>
        </authorList>
    </citation>
    <scope>NUCLEOTIDE SEQUENCE [LARGE SCALE GENOMIC DNA]</scope>
    <source>
        <strain evidence="4">DSM 43171</strain>
    </source>
</reference>
<dbReference type="RefSeq" id="WP_091298384.1">
    <property type="nucleotide sequence ID" value="NZ_FMDN01000012.1"/>
</dbReference>
<keyword evidence="4" id="KW-1185">Reference proteome</keyword>
<dbReference type="Pfam" id="PF00908">
    <property type="entry name" value="dTDP_sugar_isom"/>
    <property type="match status" value="1"/>
</dbReference>
<dbReference type="Gene3D" id="2.60.120.10">
    <property type="entry name" value="Jelly Rolls"/>
    <property type="match status" value="1"/>
</dbReference>
<protein>
    <submittedName>
        <fullName evidence="3">dTDP-4-dehydrorhamnose 3,5-epimerase</fullName>
    </submittedName>
</protein>
<dbReference type="PANTHER" id="PTHR21047:SF2">
    <property type="entry name" value="THYMIDINE DIPHOSPHO-4-KETO-RHAMNOSE 3,5-EPIMERASE"/>
    <property type="match status" value="1"/>
</dbReference>
<dbReference type="PANTHER" id="PTHR21047">
    <property type="entry name" value="DTDP-6-DEOXY-D-GLUCOSE-3,5 EPIMERASE"/>
    <property type="match status" value="1"/>
</dbReference>
<dbReference type="InterPro" id="IPR011051">
    <property type="entry name" value="RmlC_Cupin_sf"/>
</dbReference>
<dbReference type="EMBL" id="FMDN01000012">
    <property type="protein sequence ID" value="SCG58474.1"/>
    <property type="molecule type" value="Genomic_DNA"/>
</dbReference>
<feature type="site" description="Participates in a stacking interaction with the thymidine ring of dTDP-4-oxo-6-deoxyglucose" evidence="2">
    <location>
        <position position="138"/>
    </location>
</feature>
<dbReference type="GO" id="GO:0000271">
    <property type="term" value="P:polysaccharide biosynthetic process"/>
    <property type="evidence" value="ECO:0007669"/>
    <property type="project" value="TreeGrafter"/>
</dbReference>
<dbReference type="AlphaFoldDB" id="A0A1C5IJM8"/>
<sequence>MKVERLAIEGAWLMSPSRGTDVQDDCLDWCRSEVLEEHLGHEMALTRGGLSVSTGGAVRGIYFTDDTPGAAKYVMCINGAVQEVVVDLREGSPTFGCADAVILDDRKSCGLYITQGLGHGFCALTETAVTVRLRSAAYNSDAERTVHPLDPAFGIEWLTDAPALLSQDAAAPTLASLVAAGGLSRVVRRQDEARFTPASP</sequence>
<accession>A0A1C5IJM8</accession>
<dbReference type="GO" id="GO:0008830">
    <property type="term" value="F:dTDP-4-dehydrorhamnose 3,5-epimerase activity"/>
    <property type="evidence" value="ECO:0007669"/>
    <property type="project" value="InterPro"/>
</dbReference>
<evidence type="ECO:0000256" key="2">
    <source>
        <dbReference type="PIRSR" id="PIRSR600888-3"/>
    </source>
</evidence>
<dbReference type="STRING" id="47864.GA0070560_11260"/>
<comment type="similarity">
    <text evidence="1">Belongs to the dTDP-4-dehydrorhamnose 3,5-epimerase family.</text>
</comment>
<dbReference type="Proteomes" id="UP000199408">
    <property type="component" value="Unassembled WGS sequence"/>
</dbReference>
<dbReference type="InterPro" id="IPR014710">
    <property type="entry name" value="RmlC-like_jellyroll"/>
</dbReference>
<dbReference type="GO" id="GO:0019305">
    <property type="term" value="P:dTDP-rhamnose biosynthetic process"/>
    <property type="evidence" value="ECO:0007669"/>
    <property type="project" value="TreeGrafter"/>
</dbReference>
<dbReference type="InterPro" id="IPR000888">
    <property type="entry name" value="RmlC-like"/>
</dbReference>
<proteinExistence type="inferred from homology"/>
<name>A0A1C5IJM8_9ACTN</name>
<dbReference type="OrthoDB" id="9800680at2"/>
<evidence type="ECO:0000256" key="1">
    <source>
        <dbReference type="ARBA" id="ARBA00010154"/>
    </source>
</evidence>
<evidence type="ECO:0000313" key="3">
    <source>
        <dbReference type="EMBL" id="SCG58474.1"/>
    </source>
</evidence>
<organism evidence="3 4">
    <name type="scientific">Micromonospora halophytica</name>
    <dbReference type="NCBI Taxonomy" id="47864"/>
    <lineage>
        <taxon>Bacteria</taxon>
        <taxon>Bacillati</taxon>
        <taxon>Actinomycetota</taxon>
        <taxon>Actinomycetes</taxon>
        <taxon>Micromonosporales</taxon>
        <taxon>Micromonosporaceae</taxon>
        <taxon>Micromonospora</taxon>
    </lineage>
</organism>
<dbReference type="GO" id="GO:0005829">
    <property type="term" value="C:cytosol"/>
    <property type="evidence" value="ECO:0007669"/>
    <property type="project" value="TreeGrafter"/>
</dbReference>